<name>R9QZW3_9BACT</name>
<dbReference type="InterPro" id="IPR023584">
    <property type="entry name" value="Ribosome_recyc_fac_dom"/>
</dbReference>
<evidence type="ECO:0000256" key="3">
    <source>
        <dbReference type="ARBA" id="ARBA00022490"/>
    </source>
</evidence>
<gene>
    <name evidence="5" type="primary">frr</name>
</gene>
<evidence type="ECO:0000256" key="6">
    <source>
        <dbReference type="SAM" id="MobiDB-lite"/>
    </source>
</evidence>
<protein>
    <recommendedName>
        <fullName evidence="5">Ribosome-recycling factor</fullName>
        <shortName evidence="5">RRF</shortName>
    </recommendedName>
    <alternativeName>
        <fullName evidence="5">Ribosome-releasing factor</fullName>
    </alternativeName>
</protein>
<feature type="region of interest" description="Disordered" evidence="6">
    <location>
        <begin position="144"/>
        <end position="166"/>
    </location>
</feature>
<dbReference type="PANTHER" id="PTHR20982">
    <property type="entry name" value="RIBOSOME RECYCLING FACTOR"/>
    <property type="match status" value="1"/>
</dbReference>
<dbReference type="GO" id="GO:0005737">
    <property type="term" value="C:cytoplasm"/>
    <property type="evidence" value="ECO:0007669"/>
    <property type="project" value="UniProtKB-SubCell"/>
</dbReference>
<dbReference type="PANTHER" id="PTHR20982:SF3">
    <property type="entry name" value="MITOCHONDRIAL RIBOSOME RECYCLING FACTOR PSEUDO 1"/>
    <property type="match status" value="1"/>
</dbReference>
<dbReference type="InterPro" id="IPR002661">
    <property type="entry name" value="Ribosome_recyc_fac"/>
</dbReference>
<dbReference type="Pfam" id="PF01765">
    <property type="entry name" value="RRF"/>
    <property type="match status" value="1"/>
</dbReference>
<evidence type="ECO:0000256" key="1">
    <source>
        <dbReference type="ARBA" id="ARBA00004496"/>
    </source>
</evidence>
<dbReference type="HAMAP" id="MF_00040">
    <property type="entry name" value="RRF"/>
    <property type="match status" value="1"/>
</dbReference>
<comment type="similarity">
    <text evidence="2 5">Belongs to the RRF family.</text>
</comment>
<comment type="subcellular location">
    <subcellularLocation>
        <location evidence="1 5">Cytoplasm</location>
    </subcellularLocation>
</comment>
<evidence type="ECO:0000259" key="7">
    <source>
        <dbReference type="Pfam" id="PF01765"/>
    </source>
</evidence>
<dbReference type="EMBL" id="JX188020">
    <property type="protein sequence ID" value="AGH13531.1"/>
    <property type="molecule type" value="Genomic_DNA"/>
</dbReference>
<dbReference type="AlphaFoldDB" id="R9QZW3"/>
<organism evidence="8">
    <name type="scientific">uncultured bacterium pUR16A2</name>
    <dbReference type="NCBI Taxonomy" id="1204710"/>
    <lineage>
        <taxon>Bacteria</taxon>
        <taxon>environmental samples</taxon>
    </lineage>
</organism>
<sequence length="189" mass="20899">MLTDKAKEILASVDAKMQDAVAFLEEDLKNYRVGKANPSVFNSVMVNYYGSMTPLQQVASISTPDAKTLAIQPWEKTLIPAIEKAIIDANVGMTPSNNGEIIRCIVPALTEERRKELIKKAGAAGEQTKVIIRNARRDAIEQLKKAQKNDGLSEDTEKEAEEEVQKITDKKVKNVDSVISTKEKEILTV</sequence>
<dbReference type="Gene3D" id="3.30.1360.40">
    <property type="match status" value="1"/>
</dbReference>
<dbReference type="Gene3D" id="1.10.132.20">
    <property type="entry name" value="Ribosome-recycling factor"/>
    <property type="match status" value="1"/>
</dbReference>
<reference evidence="8" key="1">
    <citation type="submission" date="2012-06" db="EMBL/GenBank/DDBJ databases">
        <title>A novel metagenomic alpha-L-rhamnosidase with high activity on rutin.</title>
        <authorList>
            <person name="Rabausch U."/>
            <person name="Streit W.R."/>
        </authorList>
    </citation>
    <scope>NUCLEOTIDE SEQUENCE</scope>
</reference>
<dbReference type="FunFam" id="3.30.1360.40:FF:000001">
    <property type="entry name" value="Ribosome-recycling factor"/>
    <property type="match status" value="1"/>
</dbReference>
<dbReference type="InterPro" id="IPR036191">
    <property type="entry name" value="RRF_sf"/>
</dbReference>
<dbReference type="GO" id="GO:0043023">
    <property type="term" value="F:ribosomal large subunit binding"/>
    <property type="evidence" value="ECO:0007669"/>
    <property type="project" value="TreeGrafter"/>
</dbReference>
<evidence type="ECO:0000256" key="5">
    <source>
        <dbReference type="HAMAP-Rule" id="MF_00040"/>
    </source>
</evidence>
<feature type="domain" description="Ribosome recycling factor" evidence="7">
    <location>
        <begin position="24"/>
        <end position="187"/>
    </location>
</feature>
<feature type="compositionally biased region" description="Acidic residues" evidence="6">
    <location>
        <begin position="152"/>
        <end position="162"/>
    </location>
</feature>
<comment type="function">
    <text evidence="5">Responsible for the release of ribosomes from messenger RNA at the termination of protein biosynthesis. May increase the efficiency of translation by recycling ribosomes from one round of translation to another.</text>
</comment>
<keyword evidence="4 5" id="KW-0648">Protein biosynthesis</keyword>
<dbReference type="NCBIfam" id="TIGR00496">
    <property type="entry name" value="frr"/>
    <property type="match status" value="1"/>
</dbReference>
<dbReference type="SUPFAM" id="SSF55194">
    <property type="entry name" value="Ribosome recycling factor, RRF"/>
    <property type="match status" value="1"/>
</dbReference>
<evidence type="ECO:0000256" key="4">
    <source>
        <dbReference type="ARBA" id="ARBA00022917"/>
    </source>
</evidence>
<accession>R9QZW3</accession>
<dbReference type="CDD" id="cd00520">
    <property type="entry name" value="RRF"/>
    <property type="match status" value="1"/>
</dbReference>
<evidence type="ECO:0000256" key="2">
    <source>
        <dbReference type="ARBA" id="ARBA00005912"/>
    </source>
</evidence>
<dbReference type="FunFam" id="1.10.132.20:FF:000001">
    <property type="entry name" value="Ribosome-recycling factor"/>
    <property type="match status" value="1"/>
</dbReference>
<keyword evidence="3 5" id="KW-0963">Cytoplasm</keyword>
<dbReference type="GO" id="GO:0006415">
    <property type="term" value="P:translational termination"/>
    <property type="evidence" value="ECO:0007669"/>
    <property type="project" value="UniProtKB-UniRule"/>
</dbReference>
<evidence type="ECO:0000313" key="8">
    <source>
        <dbReference type="EMBL" id="AGH13531.1"/>
    </source>
</evidence>
<proteinExistence type="inferred from homology"/>